<evidence type="ECO:0000313" key="6">
    <source>
        <dbReference type="Proteomes" id="UP001214854"/>
    </source>
</evidence>
<evidence type="ECO:0000256" key="3">
    <source>
        <dbReference type="SAM" id="SignalP"/>
    </source>
</evidence>
<dbReference type="EMBL" id="JAQQKX010000010">
    <property type="protein sequence ID" value="MDC7684172.1"/>
    <property type="molecule type" value="Genomic_DNA"/>
</dbReference>
<dbReference type="SUPFAM" id="SSF49899">
    <property type="entry name" value="Concanavalin A-like lectins/glucanases"/>
    <property type="match status" value="1"/>
</dbReference>
<dbReference type="Gene3D" id="2.60.120.200">
    <property type="match status" value="1"/>
</dbReference>
<dbReference type="Pfam" id="PF22666">
    <property type="entry name" value="Glyco_hydro_2_N2"/>
    <property type="match status" value="1"/>
</dbReference>
<feature type="signal peptide" evidence="3">
    <location>
        <begin position="1"/>
        <end position="21"/>
    </location>
</feature>
<dbReference type="Pfam" id="PF13385">
    <property type="entry name" value="Laminin_G_3"/>
    <property type="match status" value="1"/>
</dbReference>
<dbReference type="Proteomes" id="UP001214854">
    <property type="component" value="Unassembled WGS sequence"/>
</dbReference>
<gene>
    <name evidence="5" type="ORF">PQU92_12850</name>
</gene>
<dbReference type="GO" id="GO:0016787">
    <property type="term" value="F:hydrolase activity"/>
    <property type="evidence" value="ECO:0007669"/>
    <property type="project" value="UniProtKB-KW"/>
</dbReference>
<proteinExistence type="predicted"/>
<dbReference type="RefSeq" id="WP_272748623.1">
    <property type="nucleotide sequence ID" value="NZ_JAQQKX010000010.1"/>
</dbReference>
<name>A0ABT5HW60_9CAUL</name>
<accession>A0ABT5HW60</accession>
<reference evidence="5 6" key="1">
    <citation type="submission" date="2023-01" db="EMBL/GenBank/DDBJ databases">
        <title>Novel species of the genus Asticcacaulis isolated from rivers.</title>
        <authorList>
            <person name="Lu H."/>
        </authorList>
    </citation>
    <scope>NUCLEOTIDE SEQUENCE [LARGE SCALE GENOMIC DNA]</scope>
    <source>
        <strain evidence="5 6">BYS171W</strain>
    </source>
</reference>
<sequence>MRTRRLGQVLAVALLATAAQAEAPSPDAFKTPPADARPDALYFWMNGNVTREGLDADLKAMKDIGLGGVMVFDGSDDIPKGPVDYLSPQWLDLMTHMMTEGQTLGLRVGMHNAPGWSSSGGPWIAPAQSMQQIVWTETTVSGGGSVTVDLLQPYTKEGYYRDAAIIAFPASDGDDSRFTAHIKEARVGPVAVDAARLTDRDAATAYELGPDAPLMFEMREPFAAQALTVYGGEGQGSFTVTLEVSDDGRTWRSVGKASVGPERGIAPPGIANFAPVSARFFRLSARAKVRLADALLHATPRIADWDIKGEHYFRMWPGTERPATDPLTAYAIDPKSVIDLTALTDKGRLTWQAPKGRWTILRFGHTSTGKRNVAASDSGRGLEVDKFDAAAVDHQFQSSVGRVIAAAGPLAGSVFDKIEIDSYEAGLQNWTAKLPEAFKAHAGYDILPWLPALTGRIVGDTEASDRFLFDFRRTLSDLMVVNYYERMQGHANRAGLKFYMEGYGPGPFDELTASGRVEVPMTEFWTRTPWTDNRTVKMVASAAHIYGKPVVAAEAFTGESQTSRWMDYPYAMKALGDVMFTQGVNALFFHRYAHQPNPNAAPGMTMGPWGINLDRTNTWFRDAKPWIDYLSRTQYLLRQGQPSADILFMVGENSPSGASYARPDTNPDSNPRIGQYFTPAIPEGYDFDYVNAEVLLTRTTIEDGRIVLPEGTAYRVLVLPDTLTRLTPELTARLRVMVAQGLVLLAPRPVASLGRHDATTEAQFIADRDDLWGDGQAMRVVGKGRVYPSGPIRPVLEDIGLGEDVRCRTVSPDGQVRWTHRKLSDGELYFVVNRQRRSETVVCDFRVAGTPEFWDAETGTVTRPAVFTHRDGRTQVTIDFAPAGSVFVRFAKDATPGVAWVEKDGQRVTTTDLPMIKRPSTPVNSFTLSLWAKPDIDLRVMPTQEAKGRINETGKNFLITARSGADLYGEGHAVAGLAVGRNGAFVIERVSAKAVPAVLVSDRPIAGWTHFALVYRDGVPSLYVDGKLTQTGVKTGHTVHAGGSDAPHPNGVTYFFEGEATPLETIDRALSDAEIAAMAAKGMPVPSLNTPAITLTRGDAALKAVVWQSGRYRLSSGQGFITQLPVPVTLDGPWRVAFEKDRGAPDAVTLDRLISLSRHADDSVRYFSGSATYSRRFSAPRPKSGQRVWLDLGRVEVAARIRLNGRDLGTVWKPPYRVDITDALRPGDNELEVAVTSLWPNRMIGDAAKPEPYDYVDGDWTIGEIPKPGGGYAAVKARKLTQLPDWYKRGEAAPKDRVTFSTWTFFRADEPLLDSGLLGPVRLVVSQEVTVK</sequence>
<dbReference type="NCBIfam" id="NF045579">
    <property type="entry name" value="rhamnoside_JR"/>
    <property type="match status" value="1"/>
</dbReference>
<dbReference type="CDD" id="cd03143">
    <property type="entry name" value="A4_beta-galactosidase_middle_domain"/>
    <property type="match status" value="1"/>
</dbReference>
<evidence type="ECO:0000313" key="5">
    <source>
        <dbReference type="EMBL" id="MDC7684172.1"/>
    </source>
</evidence>
<protein>
    <submittedName>
        <fullName evidence="5">Glycosyl hydrolase</fullName>
    </submittedName>
</protein>
<keyword evidence="1 3" id="KW-0732">Signal</keyword>
<feature type="domain" description="Beta-mannosidase-like galactose-binding" evidence="4">
    <location>
        <begin position="1170"/>
        <end position="1244"/>
    </location>
</feature>
<organism evidence="5 6">
    <name type="scientific">Asticcacaulis aquaticus</name>
    <dbReference type="NCBI Taxonomy" id="2984212"/>
    <lineage>
        <taxon>Bacteria</taxon>
        <taxon>Pseudomonadati</taxon>
        <taxon>Pseudomonadota</taxon>
        <taxon>Alphaproteobacteria</taxon>
        <taxon>Caulobacterales</taxon>
        <taxon>Caulobacteraceae</taxon>
        <taxon>Asticcacaulis</taxon>
    </lineage>
</organism>
<evidence type="ECO:0000256" key="1">
    <source>
        <dbReference type="ARBA" id="ARBA00022729"/>
    </source>
</evidence>
<evidence type="ECO:0000259" key="4">
    <source>
        <dbReference type="Pfam" id="PF22666"/>
    </source>
</evidence>
<dbReference type="SUPFAM" id="SSF49785">
    <property type="entry name" value="Galactose-binding domain-like"/>
    <property type="match status" value="2"/>
</dbReference>
<dbReference type="InterPro" id="IPR054593">
    <property type="entry name" value="Beta-mannosidase-like_N2"/>
</dbReference>
<keyword evidence="2 5" id="KW-0378">Hydrolase</keyword>
<dbReference type="PANTHER" id="PTHR43817:SF1">
    <property type="entry name" value="HYDROLASE, FAMILY 43, PUTATIVE (AFU_ORTHOLOGUE AFUA_3G01660)-RELATED"/>
    <property type="match status" value="1"/>
</dbReference>
<dbReference type="Pfam" id="PF17132">
    <property type="entry name" value="Glyco_hydro_106"/>
    <property type="match status" value="1"/>
</dbReference>
<dbReference type="InterPro" id="IPR013320">
    <property type="entry name" value="ConA-like_dom_sf"/>
</dbReference>
<evidence type="ECO:0000256" key="2">
    <source>
        <dbReference type="ARBA" id="ARBA00022801"/>
    </source>
</evidence>
<dbReference type="PANTHER" id="PTHR43817">
    <property type="entry name" value="GLYCOSYL HYDROLASE"/>
    <property type="match status" value="1"/>
</dbReference>
<dbReference type="Gene3D" id="2.60.120.260">
    <property type="entry name" value="Galactose-binding domain-like"/>
    <property type="match status" value="2"/>
</dbReference>
<feature type="chain" id="PRO_5045917850" evidence="3">
    <location>
        <begin position="22"/>
        <end position="1332"/>
    </location>
</feature>
<dbReference type="InterPro" id="IPR008979">
    <property type="entry name" value="Galactose-bd-like_sf"/>
</dbReference>
<keyword evidence="6" id="KW-1185">Reference proteome</keyword>
<comment type="caution">
    <text evidence="5">The sequence shown here is derived from an EMBL/GenBank/DDBJ whole genome shotgun (WGS) entry which is preliminary data.</text>
</comment>